<feature type="transmembrane region" description="Helical" evidence="9">
    <location>
        <begin position="636"/>
        <end position="658"/>
    </location>
</feature>
<dbReference type="GO" id="GO:0016887">
    <property type="term" value="F:ATP hydrolysis activity"/>
    <property type="evidence" value="ECO:0007669"/>
    <property type="project" value="InterPro"/>
</dbReference>
<evidence type="ECO:0000256" key="4">
    <source>
        <dbReference type="ARBA" id="ARBA00022692"/>
    </source>
</evidence>
<organism evidence="11 12">
    <name type="scientific">Odynerus spinipes</name>
    <dbReference type="NCBI Taxonomy" id="1348599"/>
    <lineage>
        <taxon>Eukaryota</taxon>
        <taxon>Metazoa</taxon>
        <taxon>Ecdysozoa</taxon>
        <taxon>Arthropoda</taxon>
        <taxon>Hexapoda</taxon>
        <taxon>Insecta</taxon>
        <taxon>Pterygota</taxon>
        <taxon>Neoptera</taxon>
        <taxon>Endopterygota</taxon>
        <taxon>Hymenoptera</taxon>
        <taxon>Apocrita</taxon>
        <taxon>Aculeata</taxon>
        <taxon>Vespoidea</taxon>
        <taxon>Vespidae</taxon>
        <taxon>Eumeninae</taxon>
        <taxon>Odynerus</taxon>
    </lineage>
</organism>
<dbReference type="GO" id="GO:0140359">
    <property type="term" value="F:ABC-type transporter activity"/>
    <property type="evidence" value="ECO:0007669"/>
    <property type="project" value="InterPro"/>
</dbReference>
<comment type="similarity">
    <text evidence="2">Belongs to the ABC transporter superfamily. ABCG family. Eye pigment precursor importer (TC 3.A.1.204) subfamily.</text>
</comment>
<keyword evidence="7 9" id="KW-1133">Transmembrane helix</keyword>
<feature type="domain" description="ABC transporter" evidence="10">
    <location>
        <begin position="59"/>
        <end position="309"/>
    </location>
</feature>
<feature type="transmembrane region" description="Helical" evidence="9">
    <location>
        <begin position="413"/>
        <end position="430"/>
    </location>
</feature>
<feature type="transmembrane region" description="Helical" evidence="9">
    <location>
        <begin position="445"/>
        <end position="465"/>
    </location>
</feature>
<feature type="transmembrane region" description="Helical" evidence="9">
    <location>
        <begin position="522"/>
        <end position="543"/>
    </location>
</feature>
<accession>A0AAD9RTG8</accession>
<dbReference type="InterPro" id="IPR027417">
    <property type="entry name" value="P-loop_NTPase"/>
</dbReference>
<dbReference type="AlphaFoldDB" id="A0AAD9RTG8"/>
<dbReference type="PROSITE" id="PS50893">
    <property type="entry name" value="ABC_TRANSPORTER_2"/>
    <property type="match status" value="1"/>
</dbReference>
<evidence type="ECO:0000256" key="3">
    <source>
        <dbReference type="ARBA" id="ARBA00022448"/>
    </source>
</evidence>
<dbReference type="PANTHER" id="PTHR48041:SF139">
    <property type="entry name" value="PROTEIN SCARLET"/>
    <property type="match status" value="1"/>
</dbReference>
<evidence type="ECO:0000313" key="11">
    <source>
        <dbReference type="EMBL" id="KAK2584946.1"/>
    </source>
</evidence>
<dbReference type="GO" id="GO:0030659">
    <property type="term" value="C:cytoplasmic vesicle membrane"/>
    <property type="evidence" value="ECO:0007669"/>
    <property type="project" value="TreeGrafter"/>
</dbReference>
<dbReference type="InterPro" id="IPR050352">
    <property type="entry name" value="ABCG_transporters"/>
</dbReference>
<evidence type="ECO:0000313" key="12">
    <source>
        <dbReference type="Proteomes" id="UP001258017"/>
    </source>
</evidence>
<evidence type="ECO:0000256" key="1">
    <source>
        <dbReference type="ARBA" id="ARBA00004141"/>
    </source>
</evidence>
<dbReference type="GO" id="GO:0005524">
    <property type="term" value="F:ATP binding"/>
    <property type="evidence" value="ECO:0007669"/>
    <property type="project" value="UniProtKB-KW"/>
</dbReference>
<dbReference type="EMBL" id="JAIFRP010000023">
    <property type="protein sequence ID" value="KAK2584946.1"/>
    <property type="molecule type" value="Genomic_DNA"/>
</dbReference>
<keyword evidence="3" id="KW-0813">Transport</keyword>
<dbReference type="GO" id="GO:0005886">
    <property type="term" value="C:plasma membrane"/>
    <property type="evidence" value="ECO:0007669"/>
    <property type="project" value="TreeGrafter"/>
</dbReference>
<evidence type="ECO:0000259" key="10">
    <source>
        <dbReference type="PROSITE" id="PS50893"/>
    </source>
</evidence>
<protein>
    <recommendedName>
        <fullName evidence="10">ABC transporter domain-containing protein</fullName>
    </recommendedName>
</protein>
<evidence type="ECO:0000256" key="2">
    <source>
        <dbReference type="ARBA" id="ARBA00005814"/>
    </source>
</evidence>
<proteinExistence type="inferred from homology"/>
<dbReference type="PANTHER" id="PTHR48041">
    <property type="entry name" value="ABC TRANSPORTER G FAMILY MEMBER 28"/>
    <property type="match status" value="1"/>
</dbReference>
<evidence type="ECO:0000256" key="6">
    <source>
        <dbReference type="ARBA" id="ARBA00022840"/>
    </source>
</evidence>
<gene>
    <name evidence="11" type="ORF">KPH14_002539</name>
</gene>
<dbReference type="InterPro" id="IPR003439">
    <property type="entry name" value="ABC_transporter-like_ATP-bd"/>
</dbReference>
<evidence type="ECO:0000256" key="8">
    <source>
        <dbReference type="ARBA" id="ARBA00023136"/>
    </source>
</evidence>
<evidence type="ECO:0000256" key="7">
    <source>
        <dbReference type="ARBA" id="ARBA00022989"/>
    </source>
</evidence>
<keyword evidence="8 9" id="KW-0472">Membrane</keyword>
<comment type="subcellular location">
    <subcellularLocation>
        <location evidence="1">Membrane</location>
        <topology evidence="1">Multi-pass membrane protein</topology>
    </subcellularLocation>
</comment>
<evidence type="ECO:0000256" key="9">
    <source>
        <dbReference type="SAM" id="Phobius"/>
    </source>
</evidence>
<dbReference type="Pfam" id="PF01061">
    <property type="entry name" value="ABC2_membrane"/>
    <property type="match status" value="1"/>
</dbReference>
<feature type="transmembrane region" description="Helical" evidence="9">
    <location>
        <begin position="555"/>
        <end position="574"/>
    </location>
</feature>
<dbReference type="PROSITE" id="PS00211">
    <property type="entry name" value="ABC_TRANSPORTER_1"/>
    <property type="match status" value="1"/>
</dbReference>
<keyword evidence="12" id="KW-1185">Reference proteome</keyword>
<dbReference type="SMART" id="SM00382">
    <property type="entry name" value="AAA"/>
    <property type="match status" value="1"/>
</dbReference>
<feature type="transmembrane region" description="Helical" evidence="9">
    <location>
        <begin position="486"/>
        <end position="510"/>
    </location>
</feature>
<dbReference type="Proteomes" id="UP001258017">
    <property type="component" value="Unassembled WGS sequence"/>
</dbReference>
<dbReference type="InterPro" id="IPR013525">
    <property type="entry name" value="ABC2_TM"/>
</dbReference>
<evidence type="ECO:0000256" key="5">
    <source>
        <dbReference type="ARBA" id="ARBA00022741"/>
    </source>
</evidence>
<dbReference type="InterPro" id="IPR017871">
    <property type="entry name" value="ABC_transporter-like_CS"/>
</dbReference>
<keyword evidence="5" id="KW-0547">Nucleotide-binding</keyword>
<dbReference type="InterPro" id="IPR003593">
    <property type="entry name" value="AAA+_ATPase"/>
</dbReference>
<keyword evidence="6" id="KW-0067">ATP-binding</keyword>
<reference evidence="11" key="1">
    <citation type="submission" date="2021-08" db="EMBL/GenBank/DDBJ databases">
        <authorList>
            <person name="Misof B."/>
            <person name="Oliver O."/>
            <person name="Podsiadlowski L."/>
            <person name="Donath A."/>
            <person name="Peters R."/>
            <person name="Mayer C."/>
            <person name="Rust J."/>
            <person name="Gunkel S."/>
            <person name="Lesny P."/>
            <person name="Martin S."/>
            <person name="Oeyen J.P."/>
            <person name="Petersen M."/>
            <person name="Panagiotis P."/>
            <person name="Wilbrandt J."/>
            <person name="Tanja T."/>
        </authorList>
    </citation>
    <scope>NUCLEOTIDE SEQUENCE</scope>
    <source>
        <strain evidence="11">GBR_01_08_01A</strain>
        <tissue evidence="11">Thorax + abdomen</tissue>
    </source>
</reference>
<reference evidence="11" key="2">
    <citation type="journal article" date="2023" name="Commun. Biol.">
        <title>Intrasexual cuticular hydrocarbon dimorphism in a wasp sheds light on hydrocarbon biosynthesis genes in Hymenoptera.</title>
        <authorList>
            <person name="Moris V.C."/>
            <person name="Podsiadlowski L."/>
            <person name="Martin S."/>
            <person name="Oeyen J.P."/>
            <person name="Donath A."/>
            <person name="Petersen M."/>
            <person name="Wilbrandt J."/>
            <person name="Misof B."/>
            <person name="Liedtke D."/>
            <person name="Thamm M."/>
            <person name="Scheiner R."/>
            <person name="Schmitt T."/>
            <person name="Niehuis O."/>
        </authorList>
    </citation>
    <scope>NUCLEOTIDE SEQUENCE</scope>
    <source>
        <strain evidence="11">GBR_01_08_01A</strain>
    </source>
</reference>
<name>A0AAD9RTG8_9HYME</name>
<sequence>MCANTLYILLDNRVNDDIKVTMVYAKRSSSTILFYGSNKMQSEVKYPVLPEHPDRNFSLTWKDISYTVKKKNGSYLKKFLGLHKIEYVQLLSGVSGIVTSGTLMAIMGPSGAGKTTFLATLSRRIKGEIEGEILLNGKPIDREQLIRISGFVPQQDLAVESLTVQEHMEFMACMRMDRRYRAGLRKLRISVLLTELALNNCANSKLSSLSGGERKRVSLAVQLLTEPSILFCDEPTTGVDSYAAMTVVKTLRDVAMRGRIVICSIHQPASGLLDVFHEVLLLSGGRVAFQGTTTDATNFFDSLDLQCPPTFNSAEFYVSQLSITREKEDESHKKVTWICDQFKNSVYGKKVASLIKDSYDRISEKDTLPAIFSNNVMTRTDFKKIRAFTQIEWLVWRTYIDYKRNLSAISLRFISYLFIGTLISSPYIHVTQKVDQGSIQNLQGLMYLIVVETSFTFNYASFYTFPRELPLLLRDIAASLYDPAPYYLSKVLVLIPGTIIQPFLYAALIYLSTGLKGGFLGFFYFVVPIISCAFSASALGLLMSASFDSIDTASLISVPIDFLSLLFSGIFLHLGHLKPSLSWMRYLSIFYYGLEAVSLNQWPQFDHIDCLPDPEVPCISTGLEVLDKYGYILGHYYIDLIGLLMIFLVCHFISFLVIRYRSQKEPVY</sequence>
<dbReference type="Gene3D" id="3.40.50.300">
    <property type="entry name" value="P-loop containing nucleotide triphosphate hydrolases"/>
    <property type="match status" value="1"/>
</dbReference>
<dbReference type="SUPFAM" id="SSF52540">
    <property type="entry name" value="P-loop containing nucleoside triphosphate hydrolases"/>
    <property type="match status" value="1"/>
</dbReference>
<keyword evidence="4 9" id="KW-0812">Transmembrane</keyword>
<dbReference type="Pfam" id="PF00005">
    <property type="entry name" value="ABC_tran"/>
    <property type="match status" value="1"/>
</dbReference>
<comment type="caution">
    <text evidence="11">The sequence shown here is derived from an EMBL/GenBank/DDBJ whole genome shotgun (WGS) entry which is preliminary data.</text>
</comment>